<evidence type="ECO:0000256" key="2">
    <source>
        <dbReference type="ARBA" id="ARBA00023125"/>
    </source>
</evidence>
<comment type="caution">
    <text evidence="5">The sequence shown here is derived from an EMBL/GenBank/DDBJ whole genome shotgun (WGS) entry which is preliminary data.</text>
</comment>
<evidence type="ECO:0000256" key="3">
    <source>
        <dbReference type="ARBA" id="ARBA00023163"/>
    </source>
</evidence>
<dbReference type="RefSeq" id="WP_068708913.1">
    <property type="nucleotide sequence ID" value="NZ_LRIE01000077.1"/>
</dbReference>
<dbReference type="SUPFAM" id="SSF46894">
    <property type="entry name" value="C-terminal effector domain of the bipartite response regulators"/>
    <property type="match status" value="1"/>
</dbReference>
<dbReference type="GO" id="GO:0006355">
    <property type="term" value="P:regulation of DNA-templated transcription"/>
    <property type="evidence" value="ECO:0007669"/>
    <property type="project" value="InterPro"/>
</dbReference>
<dbReference type="PATRIC" id="fig|43678.3.peg.2633"/>
<dbReference type="PANTHER" id="PTHR44688">
    <property type="entry name" value="DNA-BINDING TRANSCRIPTIONAL ACTIVATOR DEVR_DOSR"/>
    <property type="match status" value="1"/>
</dbReference>
<reference evidence="5 6" key="1">
    <citation type="submission" date="2016-01" db="EMBL/GenBank/DDBJ databases">
        <title>Genome sequence of Oerskovia enterophila VJag, an agar and cellulose degrading bacterium.</title>
        <authorList>
            <person name="Poehlein A."/>
            <person name="Jag V."/>
            <person name="Bengelsdorf F."/>
            <person name="Duerre P."/>
            <person name="Daniel R."/>
        </authorList>
    </citation>
    <scope>NUCLEOTIDE SEQUENCE [LARGE SCALE GENOMIC DNA]</scope>
    <source>
        <strain evidence="5 6">VJag</strain>
    </source>
</reference>
<keyword evidence="3" id="KW-0804">Transcription</keyword>
<proteinExistence type="predicted"/>
<feature type="domain" description="HTH luxR-type" evidence="4">
    <location>
        <begin position="787"/>
        <end position="851"/>
    </location>
</feature>
<dbReference type="Proteomes" id="UP000076447">
    <property type="component" value="Unassembled WGS sequence"/>
</dbReference>
<dbReference type="EMBL" id="LRIE01000077">
    <property type="protein sequence ID" value="KZM34712.1"/>
    <property type="molecule type" value="Genomic_DNA"/>
</dbReference>
<sequence length="856" mass="93708">MFDDEVQSAVDHLRSGMSVEVVGQRGIGRTTLTRRVVAELERTGASVLSLTGLTSTVPEPYVSLRLAGVETPKDGPTLYGFVDRVARELARGSSAYVVLDDVLTIDEDSLAVVTVARERLDAPVLVTSLPFRRGLTSAQRWFPAEKGVRITLGPLSYEETSALVHRLLGGRVASDVVAHVYAKSSGITSLVRSIVHTATLSRRIEESDGVWRMAGDTLWNPHLQTVIEQLLAGLDDEDFRTVYELALLGSATMEQITVIDRVASVERLEERGLVSVVGQQPLKALVSLNPLAIVDYFRKRPLDVAGMVHSRRLSELLQVPESKLFQAARQRIESSAVSALPAPPEPGGFPVLARYFTDRMALERVAHEERVATDPSLANILSYLGALLEWQDDPERIEALFEQTDHRSDGATRGDLVLYGVVKALWYGLARHDARAVARALTWMVQATGDADGEAHAIKVFLRVVSTGVRPDDLDWLHQEVRRRQDCWVSHVVLAATLTIHGDPRGALAAMEDRPATTPAIIERYLDFFRAVALVDGEDGALATRTTTRFLRESQLELDRPRVTLFAYAAALRTFVEGRWEEGVNLLSEIFTLGAPGEISRGVHGAMLRLGADLMFRTGRGDVASSFLMETEGVPDGPLPWMQRGVDDAIRALMAGDVGQAADILTTIGREAEPKGYWSVVRAALQVATALDPTLVRLDVLDRACGLSPEPQALSGYRATVRQVLTDPLGVEQHLAAYEHGRDDYFLLRTLVSFAQRSDPELREHVTAAARQLEVRLGRTPLVVRQVEDTNPSLTARELEVALLVGAHTSAEVASALGISRRTVENHIFRALKKTGASSRAELAEIAVRARVEVAG</sequence>
<dbReference type="InterPro" id="IPR036388">
    <property type="entry name" value="WH-like_DNA-bd_sf"/>
</dbReference>
<dbReference type="OrthoDB" id="3197423at2"/>
<dbReference type="Pfam" id="PF00196">
    <property type="entry name" value="GerE"/>
    <property type="match status" value="1"/>
</dbReference>
<gene>
    <name evidence="5" type="ORF">OJAG_25180</name>
</gene>
<dbReference type="AlphaFoldDB" id="A0A163R021"/>
<keyword evidence="1" id="KW-0805">Transcription regulation</keyword>
<evidence type="ECO:0000313" key="6">
    <source>
        <dbReference type="Proteomes" id="UP000076447"/>
    </source>
</evidence>
<dbReference type="InterPro" id="IPR000792">
    <property type="entry name" value="Tscrpt_reg_LuxR_C"/>
</dbReference>
<evidence type="ECO:0000259" key="4">
    <source>
        <dbReference type="PROSITE" id="PS50043"/>
    </source>
</evidence>
<dbReference type="CDD" id="cd06170">
    <property type="entry name" value="LuxR_C_like"/>
    <property type="match status" value="1"/>
</dbReference>
<evidence type="ECO:0000313" key="5">
    <source>
        <dbReference type="EMBL" id="KZM34712.1"/>
    </source>
</evidence>
<dbReference type="Gene3D" id="1.10.10.10">
    <property type="entry name" value="Winged helix-like DNA-binding domain superfamily/Winged helix DNA-binding domain"/>
    <property type="match status" value="1"/>
</dbReference>
<dbReference type="GO" id="GO:0003677">
    <property type="term" value="F:DNA binding"/>
    <property type="evidence" value="ECO:0007669"/>
    <property type="project" value="UniProtKB-KW"/>
</dbReference>
<dbReference type="SUPFAM" id="SSF52540">
    <property type="entry name" value="P-loop containing nucleoside triphosphate hydrolases"/>
    <property type="match status" value="1"/>
</dbReference>
<dbReference type="PANTHER" id="PTHR44688:SF16">
    <property type="entry name" value="DNA-BINDING TRANSCRIPTIONAL ACTIVATOR DEVR_DOSR"/>
    <property type="match status" value="1"/>
</dbReference>
<dbReference type="InterPro" id="IPR016032">
    <property type="entry name" value="Sig_transdc_resp-reg_C-effctor"/>
</dbReference>
<evidence type="ECO:0000256" key="1">
    <source>
        <dbReference type="ARBA" id="ARBA00023015"/>
    </source>
</evidence>
<name>A0A163R021_9CELL</name>
<accession>A0A163R021</accession>
<keyword evidence="2" id="KW-0238">DNA-binding</keyword>
<dbReference type="InterPro" id="IPR027417">
    <property type="entry name" value="P-loop_NTPase"/>
</dbReference>
<dbReference type="SMART" id="SM00421">
    <property type="entry name" value="HTH_LUXR"/>
    <property type="match status" value="1"/>
</dbReference>
<protein>
    <submittedName>
        <fullName evidence="5">Bacterial regulatory protein, luxR family</fullName>
    </submittedName>
</protein>
<dbReference type="STRING" id="43678.OJAG_25180"/>
<dbReference type="PROSITE" id="PS50043">
    <property type="entry name" value="HTH_LUXR_2"/>
    <property type="match status" value="1"/>
</dbReference>
<organism evidence="5 6">
    <name type="scientific">Oerskovia enterophila</name>
    <dbReference type="NCBI Taxonomy" id="43678"/>
    <lineage>
        <taxon>Bacteria</taxon>
        <taxon>Bacillati</taxon>
        <taxon>Actinomycetota</taxon>
        <taxon>Actinomycetes</taxon>
        <taxon>Micrococcales</taxon>
        <taxon>Cellulomonadaceae</taxon>
        <taxon>Oerskovia</taxon>
    </lineage>
</organism>